<reference evidence="1 2" key="1">
    <citation type="journal article" date="2011" name="J. Bacteriol.">
        <title>Complete Genome Sequence of a Nonculturable Methanococcus maripaludis Strain Extracted in a Metagenomic Survey of Petroleum Reservoir Fluids.</title>
        <authorList>
            <person name="Wang X."/>
            <person name="Greenfield P."/>
            <person name="Li D."/>
            <person name="Hendry P."/>
            <person name="Volk H."/>
            <person name="Sutherland T.D."/>
        </authorList>
    </citation>
    <scope>NUCLEOTIDE SEQUENCE [LARGE SCALE GENOMIC DNA]</scope>
    <source>
        <strain evidence="1 2">X1</strain>
    </source>
</reference>
<dbReference type="Proteomes" id="UP000008889">
    <property type="component" value="Chromosome"/>
</dbReference>
<organism evidence="2">
    <name type="scientific">Methanococcus maripaludis X1</name>
    <dbReference type="NCBI Taxonomy" id="1053692"/>
    <lineage>
        <taxon>Archaea</taxon>
        <taxon>Methanobacteriati</taxon>
        <taxon>Methanobacteriota</taxon>
        <taxon>Methanomada group</taxon>
        <taxon>Methanococci</taxon>
        <taxon>Methanococcales</taxon>
        <taxon>Methanococcaceae</taxon>
        <taxon>Methanococcus</taxon>
    </lineage>
</organism>
<evidence type="ECO:0000313" key="2">
    <source>
        <dbReference type="Proteomes" id="UP000008889"/>
    </source>
</evidence>
<dbReference type="AlphaFoldDB" id="G0GZN5"/>
<protein>
    <recommendedName>
        <fullName evidence="3">Nucleoid-associated protein</fullName>
    </recommendedName>
</protein>
<gene>
    <name evidence="1" type="ORF">GYY_04455</name>
</gene>
<dbReference type="Pfam" id="PF04245">
    <property type="entry name" value="NA37"/>
    <property type="match status" value="1"/>
</dbReference>
<name>G0GZN5_METMI</name>
<sequence>MTELLRDITLDRIIVHQIYQNLPDESRAPTYSDNFEEINDEGRQALENRLKKVLNKESKRMDLIISNDMADSTFQKMAYLSTYKSNSSAEGRENPEFWNDYIDITKQITRKLHDSQNHPNIPGGVVVIMTGRTGAERRDFAAVIKAEIEDGFELDEGELTYIPKLLLTATQKLYKVGIFIDTNPEGRNTETNIRNKDDFKAFVFDDNISKGAKKSNAAEYFYDSFLGCSLEDPAEATKTFLSSAKEVISGLPISPEEKVLAVNKVHVYLSSNTSEINAREFVETYIEEERQDEFLDKLEEKGVPLHSVPKDIGPIKRKLQSRTLSFSSGVQLKFSFEETQEPVEIVESTEEHTLVKIRGKLNKQ</sequence>
<proteinExistence type="predicted"/>
<evidence type="ECO:0008006" key="3">
    <source>
        <dbReference type="Google" id="ProtNLM"/>
    </source>
</evidence>
<accession>G0GZN5</accession>
<evidence type="ECO:0000313" key="1">
    <source>
        <dbReference type="EMBL" id="AEK19766.1"/>
    </source>
</evidence>
<dbReference type="RefSeq" id="WP_013999224.1">
    <property type="nucleotide sequence ID" value="NC_015847.1"/>
</dbReference>
<dbReference type="PATRIC" id="fig|1053692.7.peg.886"/>
<dbReference type="EMBL" id="CP002913">
    <property type="protein sequence ID" value="AEK19766.1"/>
    <property type="molecule type" value="Genomic_DNA"/>
</dbReference>
<dbReference type="KEGG" id="mmd:GYY_04455"/>
<dbReference type="GeneID" id="10982313"/>
<dbReference type="HOGENOM" id="CLU_064744_0_0_2"/>
<dbReference type="InterPro" id="IPR007358">
    <property type="entry name" value="Nucleoid_associated_NdpA"/>
</dbReference>
<dbReference type="GO" id="GO:0009295">
    <property type="term" value="C:nucleoid"/>
    <property type="evidence" value="ECO:0007669"/>
    <property type="project" value="InterPro"/>
</dbReference>